<dbReference type="RefSeq" id="WP_006432412.1">
    <property type="nucleotide sequence ID" value="NZ_AOID01000049.1"/>
</dbReference>
<reference evidence="2 3" key="1">
    <citation type="journal article" date="2014" name="PLoS Genet.">
        <title>Phylogenetically driven sequencing of extremely halophilic archaea reveals strategies for static and dynamic osmo-response.</title>
        <authorList>
            <person name="Becker E.A."/>
            <person name="Seitzer P.M."/>
            <person name="Tritt A."/>
            <person name="Larsen D."/>
            <person name="Krusor M."/>
            <person name="Yao A.I."/>
            <person name="Wu D."/>
            <person name="Madern D."/>
            <person name="Eisen J.A."/>
            <person name="Darling A.E."/>
            <person name="Facciotti M.T."/>
        </authorList>
    </citation>
    <scope>NUCLEOTIDE SEQUENCE [LARGE SCALE GENOMIC DNA]</scope>
    <source>
        <strain evidence="2 3">JCM 10478</strain>
    </source>
</reference>
<dbReference type="AlphaFoldDB" id="L9XT29"/>
<dbReference type="Proteomes" id="UP000011632">
    <property type="component" value="Unassembled WGS sequence"/>
</dbReference>
<dbReference type="PATRIC" id="fig|1227496.3.peg.3351"/>
<evidence type="ECO:0000256" key="1">
    <source>
        <dbReference type="SAM" id="Phobius"/>
    </source>
</evidence>
<dbReference type="STRING" id="1227496.C489_16610"/>
<dbReference type="Pfam" id="PF26259">
    <property type="entry name" value="DUF8063"/>
    <property type="match status" value="1"/>
</dbReference>
<dbReference type="InterPro" id="IPR058376">
    <property type="entry name" value="DUF8063"/>
</dbReference>
<feature type="transmembrane region" description="Helical" evidence="1">
    <location>
        <begin position="152"/>
        <end position="171"/>
    </location>
</feature>
<comment type="caution">
    <text evidence="2">The sequence shown here is derived from an EMBL/GenBank/DDBJ whole genome shotgun (WGS) entry which is preliminary data.</text>
</comment>
<evidence type="ECO:0000313" key="2">
    <source>
        <dbReference type="EMBL" id="ELY64707.1"/>
    </source>
</evidence>
<organism evidence="2 3">
    <name type="scientific">Natrinema versiforme JCM 10478</name>
    <dbReference type="NCBI Taxonomy" id="1227496"/>
    <lineage>
        <taxon>Archaea</taxon>
        <taxon>Methanobacteriati</taxon>
        <taxon>Methanobacteriota</taxon>
        <taxon>Stenosarchaea group</taxon>
        <taxon>Halobacteria</taxon>
        <taxon>Halobacteriales</taxon>
        <taxon>Natrialbaceae</taxon>
        <taxon>Natrinema</taxon>
    </lineage>
</organism>
<gene>
    <name evidence="2" type="ORF">C489_16610</name>
</gene>
<dbReference type="EMBL" id="AOID01000049">
    <property type="protein sequence ID" value="ELY64707.1"/>
    <property type="molecule type" value="Genomic_DNA"/>
</dbReference>
<accession>L9XT29</accession>
<proteinExistence type="predicted"/>
<evidence type="ECO:0000313" key="3">
    <source>
        <dbReference type="Proteomes" id="UP000011632"/>
    </source>
</evidence>
<keyword evidence="1" id="KW-0812">Transmembrane</keyword>
<protein>
    <submittedName>
        <fullName evidence="2">Uncharacterized protein</fullName>
    </submittedName>
</protein>
<keyword evidence="1" id="KW-0472">Membrane</keyword>
<name>L9XT29_9EURY</name>
<sequence>MRRIFLFSLVVAAALAMGMGVGPVGAQDSANETAENATADLEHVAEFADGELVITDYELEDGTATITFDAERSRTVTVSDALAGVGQDGAVQVPEQDYEIERGVTTISMDVRELQGASTVGISVDGTTVRLSTELDQNEADPFATFGGESGLFTGVIMTVVLAAAGAWWVIRSENSGVIEA</sequence>
<dbReference type="OrthoDB" id="269681at2157"/>
<keyword evidence="3" id="KW-1185">Reference proteome</keyword>
<keyword evidence="1" id="KW-1133">Transmembrane helix</keyword>